<keyword evidence="6" id="KW-0347">Helicase</keyword>
<evidence type="ECO:0000256" key="5">
    <source>
        <dbReference type="ARBA" id="ARBA00034808"/>
    </source>
</evidence>
<dbReference type="GO" id="GO:0003677">
    <property type="term" value="F:DNA binding"/>
    <property type="evidence" value="ECO:0007669"/>
    <property type="project" value="UniProtKB-KW"/>
</dbReference>
<feature type="non-terminal residue" evidence="6">
    <location>
        <position position="84"/>
    </location>
</feature>
<dbReference type="GO" id="GO:0006310">
    <property type="term" value="P:DNA recombination"/>
    <property type="evidence" value="ECO:0007669"/>
    <property type="project" value="TreeGrafter"/>
</dbReference>
<accession>A0A9X8ZZG8</accession>
<reference evidence="6 7" key="1">
    <citation type="journal article" date="2019" name="Environ. Microbiol.">
        <title>An active ?-lactamase is a part of an orchestrated cell wall stress resistance network of Bacillus subtilis and related rhizosphere species.</title>
        <authorList>
            <person name="Bucher T."/>
            <person name="Keren-Paz A."/>
            <person name="Hausser J."/>
            <person name="Olender T."/>
            <person name="Cytryn E."/>
            <person name="Kolodkin-Gal I."/>
        </authorList>
    </citation>
    <scope>NUCLEOTIDE SEQUENCE [LARGE SCALE GENOMIC DNA]</scope>
    <source>
        <strain evidence="6 7">I32</strain>
    </source>
</reference>
<evidence type="ECO:0000313" key="7">
    <source>
        <dbReference type="Proteomes" id="UP000308444"/>
    </source>
</evidence>
<dbReference type="EC" id="5.6.2.4" evidence="5"/>
<dbReference type="GO" id="GO:0005737">
    <property type="term" value="C:cytoplasm"/>
    <property type="evidence" value="ECO:0007669"/>
    <property type="project" value="TreeGrafter"/>
</dbReference>
<dbReference type="Proteomes" id="UP000308444">
    <property type="component" value="Unassembled WGS sequence"/>
</dbReference>
<comment type="similarity">
    <text evidence="1">Belongs to the helicase family. RecQ subfamily.</text>
</comment>
<evidence type="ECO:0000256" key="3">
    <source>
        <dbReference type="ARBA" id="ARBA00023235"/>
    </source>
</evidence>
<name>A0A9X8ZZG8_BACCE</name>
<dbReference type="GO" id="GO:0043138">
    <property type="term" value="F:3'-5' DNA helicase activity"/>
    <property type="evidence" value="ECO:0007669"/>
    <property type="project" value="UniProtKB-EC"/>
</dbReference>
<dbReference type="InterPro" id="IPR027417">
    <property type="entry name" value="P-loop_NTPase"/>
</dbReference>
<dbReference type="GO" id="GO:0009378">
    <property type="term" value="F:four-way junction helicase activity"/>
    <property type="evidence" value="ECO:0007669"/>
    <property type="project" value="TreeGrafter"/>
</dbReference>
<evidence type="ECO:0000256" key="2">
    <source>
        <dbReference type="ARBA" id="ARBA00023125"/>
    </source>
</evidence>
<keyword evidence="2" id="KW-0238">DNA-binding</keyword>
<dbReference type="Gene3D" id="3.40.50.300">
    <property type="entry name" value="P-loop containing nucleotide triphosphate hydrolases"/>
    <property type="match status" value="1"/>
</dbReference>
<evidence type="ECO:0000256" key="4">
    <source>
        <dbReference type="ARBA" id="ARBA00034617"/>
    </source>
</evidence>
<dbReference type="SUPFAM" id="SSF52540">
    <property type="entry name" value="P-loop containing nucleoside triphosphate hydrolases"/>
    <property type="match status" value="1"/>
</dbReference>
<dbReference type="GO" id="GO:0043590">
    <property type="term" value="C:bacterial nucleoid"/>
    <property type="evidence" value="ECO:0007669"/>
    <property type="project" value="TreeGrafter"/>
</dbReference>
<proteinExistence type="inferred from homology"/>
<dbReference type="EMBL" id="SZOH01004669">
    <property type="protein sequence ID" value="TKI83686.1"/>
    <property type="molecule type" value="Genomic_DNA"/>
</dbReference>
<keyword evidence="6" id="KW-0547">Nucleotide-binding</keyword>
<protein>
    <recommendedName>
        <fullName evidence="5">DNA 3'-5' helicase</fullName>
        <ecNumber evidence="5">5.6.2.4</ecNumber>
    </recommendedName>
</protein>
<keyword evidence="6" id="KW-0378">Hydrolase</keyword>
<sequence length="84" mass="9726">NKENTIMTTFERENLSFSVIKGQDRNAYLADYIRQNQKESGIIYAATRKVVDQLYEDLMKAGVSVSKYHAGMSDIDRNEQQELF</sequence>
<dbReference type="PANTHER" id="PTHR13710:SF105">
    <property type="entry name" value="ATP-DEPENDENT DNA HELICASE Q1"/>
    <property type="match status" value="1"/>
</dbReference>
<evidence type="ECO:0000256" key="1">
    <source>
        <dbReference type="ARBA" id="ARBA00005446"/>
    </source>
</evidence>
<comment type="caution">
    <text evidence="6">The sequence shown here is derived from an EMBL/GenBank/DDBJ whole genome shotgun (WGS) entry which is preliminary data.</text>
</comment>
<dbReference type="GO" id="GO:0006281">
    <property type="term" value="P:DNA repair"/>
    <property type="evidence" value="ECO:0007669"/>
    <property type="project" value="TreeGrafter"/>
</dbReference>
<comment type="catalytic activity">
    <reaction evidence="4">
        <text>Couples ATP hydrolysis with the unwinding of duplex DNA by translocating in the 3'-5' direction.</text>
        <dbReference type="EC" id="5.6.2.4"/>
    </reaction>
</comment>
<keyword evidence="6" id="KW-0067">ATP-binding</keyword>
<organism evidence="6 7">
    <name type="scientific">Bacillus cereus</name>
    <dbReference type="NCBI Taxonomy" id="1396"/>
    <lineage>
        <taxon>Bacteria</taxon>
        <taxon>Bacillati</taxon>
        <taxon>Bacillota</taxon>
        <taxon>Bacilli</taxon>
        <taxon>Bacillales</taxon>
        <taxon>Bacillaceae</taxon>
        <taxon>Bacillus</taxon>
        <taxon>Bacillus cereus group</taxon>
    </lineage>
</organism>
<gene>
    <name evidence="6" type="ORF">FC695_41075</name>
</gene>
<evidence type="ECO:0000313" key="6">
    <source>
        <dbReference type="EMBL" id="TKI83686.1"/>
    </source>
</evidence>
<feature type="non-terminal residue" evidence="6">
    <location>
        <position position="1"/>
    </location>
</feature>
<dbReference type="AlphaFoldDB" id="A0A9X8ZZG8"/>
<keyword evidence="3" id="KW-0413">Isomerase</keyword>
<dbReference type="GO" id="GO:0030894">
    <property type="term" value="C:replisome"/>
    <property type="evidence" value="ECO:0007669"/>
    <property type="project" value="TreeGrafter"/>
</dbReference>
<dbReference type="PANTHER" id="PTHR13710">
    <property type="entry name" value="DNA HELICASE RECQ FAMILY MEMBER"/>
    <property type="match status" value="1"/>
</dbReference>